<keyword evidence="3" id="KW-1185">Reference proteome</keyword>
<name>A0A9N9NQ46_9GLOM</name>
<evidence type="ECO:0000313" key="3">
    <source>
        <dbReference type="Proteomes" id="UP000789508"/>
    </source>
</evidence>
<protein>
    <submittedName>
        <fullName evidence="2">3305_t:CDS:1</fullName>
    </submittedName>
</protein>
<sequence length="59" mass="7022">MAGHSHSANIKHRKDRQDSVRSQLFLKVRKKIENIIREEHEVNEKSLSIARENKFPKEK</sequence>
<reference evidence="2" key="1">
    <citation type="submission" date="2021-06" db="EMBL/GenBank/DDBJ databases">
        <authorList>
            <person name="Kallberg Y."/>
            <person name="Tangrot J."/>
            <person name="Rosling A."/>
        </authorList>
    </citation>
    <scope>NUCLEOTIDE SEQUENCE</scope>
    <source>
        <strain evidence="2">FL130A</strain>
    </source>
</reference>
<dbReference type="Proteomes" id="UP000789508">
    <property type="component" value="Unassembled WGS sequence"/>
</dbReference>
<evidence type="ECO:0000256" key="1">
    <source>
        <dbReference type="SAM" id="MobiDB-lite"/>
    </source>
</evidence>
<dbReference type="OrthoDB" id="2428865at2759"/>
<gene>
    <name evidence="2" type="ORF">ALEPTO_LOCUS13277</name>
</gene>
<evidence type="ECO:0000313" key="2">
    <source>
        <dbReference type="EMBL" id="CAG8750383.1"/>
    </source>
</evidence>
<dbReference type="InterPro" id="IPR017856">
    <property type="entry name" value="Integrase-like_N"/>
</dbReference>
<comment type="caution">
    <text evidence="2">The sequence shown here is derived from an EMBL/GenBank/DDBJ whole genome shotgun (WGS) entry which is preliminary data.</text>
</comment>
<proteinExistence type="predicted"/>
<accession>A0A9N9NQ46</accession>
<feature type="region of interest" description="Disordered" evidence="1">
    <location>
        <begin position="1"/>
        <end position="21"/>
    </location>
</feature>
<dbReference type="InterPro" id="IPR029072">
    <property type="entry name" value="YebC-like"/>
</dbReference>
<dbReference type="Gene3D" id="1.10.10.200">
    <property type="match status" value="1"/>
</dbReference>
<organism evidence="2 3">
    <name type="scientific">Ambispora leptoticha</name>
    <dbReference type="NCBI Taxonomy" id="144679"/>
    <lineage>
        <taxon>Eukaryota</taxon>
        <taxon>Fungi</taxon>
        <taxon>Fungi incertae sedis</taxon>
        <taxon>Mucoromycota</taxon>
        <taxon>Glomeromycotina</taxon>
        <taxon>Glomeromycetes</taxon>
        <taxon>Archaeosporales</taxon>
        <taxon>Ambisporaceae</taxon>
        <taxon>Ambispora</taxon>
    </lineage>
</organism>
<dbReference type="EMBL" id="CAJVPS010040330">
    <property type="protein sequence ID" value="CAG8750383.1"/>
    <property type="molecule type" value="Genomic_DNA"/>
</dbReference>
<feature type="non-terminal residue" evidence="2">
    <location>
        <position position="59"/>
    </location>
</feature>
<dbReference type="SUPFAM" id="SSF75625">
    <property type="entry name" value="YebC-like"/>
    <property type="match status" value="1"/>
</dbReference>
<dbReference type="AlphaFoldDB" id="A0A9N9NQ46"/>